<organism evidence="7 8">
    <name type="scientific">Glutamicibacter creatinolyticus</name>
    <dbReference type="NCBI Taxonomy" id="162496"/>
    <lineage>
        <taxon>Bacteria</taxon>
        <taxon>Bacillati</taxon>
        <taxon>Actinomycetota</taxon>
        <taxon>Actinomycetes</taxon>
        <taxon>Micrococcales</taxon>
        <taxon>Micrococcaceae</taxon>
        <taxon>Glutamicibacter</taxon>
    </lineage>
</organism>
<dbReference type="SUPFAM" id="SSF54373">
    <property type="entry name" value="FAD-linked reductases, C-terminal domain"/>
    <property type="match status" value="1"/>
</dbReference>
<comment type="catalytic activity">
    <reaction evidence="4">
        <text>glycine + O2 + H2O = glyoxylate + H2O2 + NH4(+)</text>
        <dbReference type="Rhea" id="RHEA:11532"/>
        <dbReference type="ChEBI" id="CHEBI:15377"/>
        <dbReference type="ChEBI" id="CHEBI:15379"/>
        <dbReference type="ChEBI" id="CHEBI:16240"/>
        <dbReference type="ChEBI" id="CHEBI:28938"/>
        <dbReference type="ChEBI" id="CHEBI:36655"/>
        <dbReference type="ChEBI" id="CHEBI:57305"/>
        <dbReference type="EC" id="1.4.3.19"/>
    </reaction>
</comment>
<dbReference type="InterPro" id="IPR036188">
    <property type="entry name" value="FAD/NAD-bd_sf"/>
</dbReference>
<evidence type="ECO:0000256" key="4">
    <source>
        <dbReference type="ARBA" id="ARBA00049872"/>
    </source>
</evidence>
<dbReference type="Gene3D" id="3.30.9.10">
    <property type="entry name" value="D-Amino Acid Oxidase, subunit A, domain 2"/>
    <property type="match status" value="1"/>
</dbReference>
<protein>
    <recommendedName>
        <fullName evidence="5">glycine oxidase</fullName>
        <ecNumber evidence="5">1.4.3.19</ecNumber>
    </recommendedName>
</protein>
<evidence type="ECO:0000256" key="5">
    <source>
        <dbReference type="ARBA" id="ARBA00050018"/>
    </source>
</evidence>
<dbReference type="Pfam" id="PF01266">
    <property type="entry name" value="DAO"/>
    <property type="match status" value="1"/>
</dbReference>
<dbReference type="NCBIfam" id="TIGR02352">
    <property type="entry name" value="thiamin_ThiO"/>
    <property type="match status" value="1"/>
</dbReference>
<dbReference type="EMBL" id="CP034412">
    <property type="protein sequence ID" value="QCY47675.1"/>
    <property type="molecule type" value="Genomic_DNA"/>
</dbReference>
<evidence type="ECO:0000313" key="8">
    <source>
        <dbReference type="Proteomes" id="UP000307000"/>
    </source>
</evidence>
<accession>A0A5B7WWG8</accession>
<dbReference type="Proteomes" id="UP000307000">
    <property type="component" value="Chromosome"/>
</dbReference>
<dbReference type="AlphaFoldDB" id="A0A5B7WWG8"/>
<dbReference type="InterPro" id="IPR006076">
    <property type="entry name" value="FAD-dep_OxRdtase"/>
</dbReference>
<dbReference type="SUPFAM" id="SSF51905">
    <property type="entry name" value="FAD/NAD(P)-binding domain"/>
    <property type="match status" value="1"/>
</dbReference>
<dbReference type="UniPathway" id="UPA00060"/>
<dbReference type="RefSeq" id="WP_138926532.1">
    <property type="nucleotide sequence ID" value="NZ_CP034412.1"/>
</dbReference>
<evidence type="ECO:0000256" key="3">
    <source>
        <dbReference type="ARBA" id="ARBA00023002"/>
    </source>
</evidence>
<evidence type="ECO:0000313" key="7">
    <source>
        <dbReference type="EMBL" id="QCY47675.1"/>
    </source>
</evidence>
<dbReference type="GO" id="GO:0005737">
    <property type="term" value="C:cytoplasm"/>
    <property type="evidence" value="ECO:0007669"/>
    <property type="project" value="TreeGrafter"/>
</dbReference>
<dbReference type="EC" id="1.4.3.19" evidence="5"/>
<dbReference type="GO" id="GO:0050660">
    <property type="term" value="F:flavin adenine dinucleotide binding"/>
    <property type="evidence" value="ECO:0007669"/>
    <property type="project" value="InterPro"/>
</dbReference>
<dbReference type="GO" id="GO:0009229">
    <property type="term" value="P:thiamine diphosphate biosynthetic process"/>
    <property type="evidence" value="ECO:0007669"/>
    <property type="project" value="UniProtKB-UniPathway"/>
</dbReference>
<evidence type="ECO:0000256" key="1">
    <source>
        <dbReference type="ARBA" id="ARBA00004948"/>
    </source>
</evidence>
<proteinExistence type="predicted"/>
<evidence type="ECO:0000259" key="6">
    <source>
        <dbReference type="Pfam" id="PF01266"/>
    </source>
</evidence>
<sequence>MHVVIVGAGIAGLCTAFELRSRGVRVTLCDPDPAGGASHAAAGMLAPAAEIVWGQDRLHQMMADSAQLYPELVARVQQATGATVAYRQNPTMVVAAEAADRQALEELEEVRHRLGLPTQMLLGSQARRREPALAGNIAGALVFPEDHQVDPRSLTGILIEHFGQDLIREQVSEVEHCGATARVHTQTGRVLEADQVLLATGLGQVPGTPRLPLRAVHGDILRLHLPAHLHPLLTHTVRGVVHRRNVYLVPRSDGSIVLGASSREDGNDLVSVEALYTLLDDARRLVPGIMDASLREVIARPRPGTPDDRPIIDRVDAHTVVSNGFFRHGVLLAPLGARIASDLLLGADPGTHRGLLGLHRFPVAASSTSH</sequence>
<keyword evidence="2" id="KW-0784">Thiamine biosynthesis</keyword>
<dbReference type="GO" id="GO:0009228">
    <property type="term" value="P:thiamine biosynthetic process"/>
    <property type="evidence" value="ECO:0007669"/>
    <property type="project" value="UniProtKB-KW"/>
</dbReference>
<dbReference type="Gene3D" id="3.50.50.60">
    <property type="entry name" value="FAD/NAD(P)-binding domain"/>
    <property type="match status" value="1"/>
</dbReference>
<comment type="pathway">
    <text evidence="1">Cofactor biosynthesis; thiamine diphosphate biosynthesis.</text>
</comment>
<evidence type="ECO:0000256" key="2">
    <source>
        <dbReference type="ARBA" id="ARBA00022977"/>
    </source>
</evidence>
<dbReference type="GO" id="GO:0043799">
    <property type="term" value="F:glycine oxidase activity"/>
    <property type="evidence" value="ECO:0007669"/>
    <property type="project" value="UniProtKB-EC"/>
</dbReference>
<dbReference type="KEGG" id="gcr:GcLGCM259_1960"/>
<reference evidence="7 8" key="1">
    <citation type="submission" date="2018-12" db="EMBL/GenBank/DDBJ databases">
        <title>Complete Genome Sequence of Glutamicibacter creatinolyticus strain LGCM259,isolated from an abscess of a 12-year-old mare in Italy.</title>
        <authorList>
            <person name="Santos R.G."/>
            <person name="Silva A.L."/>
            <person name="Seyffert N."/>
            <person name="Castro T.L.P."/>
            <person name="Attili A.R."/>
            <person name="Rifici C."/>
            <person name="Mazzullo G."/>
            <person name="Brenig B."/>
            <person name="Venanzi F."/>
            <person name="Azevedo V."/>
        </authorList>
    </citation>
    <scope>NUCLEOTIDE SEQUENCE [LARGE SCALE GENOMIC DNA]</scope>
    <source>
        <strain evidence="7 8">LGCM 259</strain>
    </source>
</reference>
<feature type="domain" description="FAD dependent oxidoreductase" evidence="6">
    <location>
        <begin position="2"/>
        <end position="343"/>
    </location>
</feature>
<dbReference type="InterPro" id="IPR012727">
    <property type="entry name" value="Gly_oxidase_ThiO"/>
</dbReference>
<gene>
    <name evidence="7" type="ORF">GcLGCM259_1960</name>
</gene>
<name>A0A5B7WWG8_9MICC</name>
<keyword evidence="3" id="KW-0560">Oxidoreductase</keyword>
<keyword evidence="8" id="KW-1185">Reference proteome</keyword>
<dbReference type="PANTHER" id="PTHR13847:SF289">
    <property type="entry name" value="GLYCINE OXIDASE"/>
    <property type="match status" value="1"/>
</dbReference>
<dbReference type="PANTHER" id="PTHR13847">
    <property type="entry name" value="SARCOSINE DEHYDROGENASE-RELATED"/>
    <property type="match status" value="1"/>
</dbReference>